<accession>A0A7H2BJ96</accession>
<name>A0A7H2BJ96_9MICC</name>
<sequence>MAIYDNISASLADVFSDSVTTDSKVRIAAATFSIFAFDALSSELQKSKSFEFIFTAPSFAESEKLVDSISSCQREIARLGEQYLSGSPLETPLRLIHKG</sequence>
<organism evidence="1 2">
    <name type="scientific">Rothia amarae</name>
    <dbReference type="NCBI Taxonomy" id="169480"/>
    <lineage>
        <taxon>Bacteria</taxon>
        <taxon>Bacillati</taxon>
        <taxon>Actinomycetota</taxon>
        <taxon>Actinomycetes</taxon>
        <taxon>Micrococcales</taxon>
        <taxon>Micrococcaceae</taxon>
        <taxon>Rothia</taxon>
    </lineage>
</organism>
<reference evidence="1 2" key="1">
    <citation type="submission" date="2020-09" db="EMBL/GenBank/DDBJ databases">
        <title>Investigation of environmental microbe.</title>
        <authorList>
            <person name="Ou Y."/>
            <person name="Kang Q."/>
        </authorList>
    </citation>
    <scope>NUCLEOTIDE SEQUENCE [LARGE SCALE GENOMIC DNA]</scope>
    <source>
        <strain evidence="1 2">KJZ-9</strain>
    </source>
</reference>
<keyword evidence="2" id="KW-1185">Reference proteome</keyword>
<dbReference type="AlphaFoldDB" id="A0A7H2BJ96"/>
<evidence type="ECO:0000313" key="1">
    <source>
        <dbReference type="EMBL" id="QNV39742.1"/>
    </source>
</evidence>
<evidence type="ECO:0000313" key="2">
    <source>
        <dbReference type="Proteomes" id="UP000516421"/>
    </source>
</evidence>
<protein>
    <submittedName>
        <fullName evidence="1">Uncharacterized protein</fullName>
    </submittedName>
</protein>
<gene>
    <name evidence="1" type="ORF">IDM48_10375</name>
</gene>
<proteinExistence type="predicted"/>
<dbReference type="Proteomes" id="UP000516421">
    <property type="component" value="Chromosome"/>
</dbReference>
<dbReference type="RefSeq" id="WP_190617316.1">
    <property type="nucleotide sequence ID" value="NZ_CP061538.1"/>
</dbReference>
<dbReference type="EMBL" id="CP061538">
    <property type="protein sequence ID" value="QNV39742.1"/>
    <property type="molecule type" value="Genomic_DNA"/>
</dbReference>
<dbReference type="KEGG" id="rama:IDM48_10375"/>